<organism evidence="4 5">
    <name type="scientific">Microvirga aerophila</name>
    <dbReference type="NCBI Taxonomy" id="670291"/>
    <lineage>
        <taxon>Bacteria</taxon>
        <taxon>Pseudomonadati</taxon>
        <taxon>Pseudomonadota</taxon>
        <taxon>Alphaproteobacteria</taxon>
        <taxon>Hyphomicrobiales</taxon>
        <taxon>Methylobacteriaceae</taxon>
        <taxon>Microvirga</taxon>
    </lineage>
</organism>
<dbReference type="Pfam" id="PF13181">
    <property type="entry name" value="TPR_8"/>
    <property type="match status" value="1"/>
</dbReference>
<dbReference type="PANTHER" id="PTHR44858">
    <property type="entry name" value="TETRATRICOPEPTIDE REPEAT PROTEIN 6"/>
    <property type="match status" value="1"/>
</dbReference>
<dbReference type="AlphaFoldDB" id="A0A512C0N8"/>
<dbReference type="InterPro" id="IPR011990">
    <property type="entry name" value="TPR-like_helical_dom_sf"/>
</dbReference>
<dbReference type="SUPFAM" id="SSF48452">
    <property type="entry name" value="TPR-like"/>
    <property type="match status" value="1"/>
</dbReference>
<gene>
    <name evidence="4" type="ORF">MAE02_54610</name>
</gene>
<dbReference type="Gene3D" id="1.25.40.10">
    <property type="entry name" value="Tetratricopeptide repeat domain"/>
    <property type="match status" value="1"/>
</dbReference>
<evidence type="ECO:0000256" key="3">
    <source>
        <dbReference type="PROSITE-ProRule" id="PRU00339"/>
    </source>
</evidence>
<dbReference type="PROSITE" id="PS50005">
    <property type="entry name" value="TPR"/>
    <property type="match status" value="1"/>
</dbReference>
<dbReference type="EMBL" id="BJYU01000123">
    <property type="protein sequence ID" value="GEO17765.1"/>
    <property type="molecule type" value="Genomic_DNA"/>
</dbReference>
<dbReference type="SMART" id="SM00028">
    <property type="entry name" value="TPR"/>
    <property type="match status" value="2"/>
</dbReference>
<evidence type="ECO:0000256" key="2">
    <source>
        <dbReference type="ARBA" id="ARBA00022803"/>
    </source>
</evidence>
<dbReference type="PANTHER" id="PTHR44858:SF1">
    <property type="entry name" value="UDP-N-ACETYLGLUCOSAMINE--PEPTIDE N-ACETYLGLUCOSAMINYLTRANSFERASE SPINDLY-RELATED"/>
    <property type="match status" value="1"/>
</dbReference>
<comment type="caution">
    <text evidence="4">The sequence shown here is derived from an EMBL/GenBank/DDBJ whole genome shotgun (WGS) entry which is preliminary data.</text>
</comment>
<protein>
    <submittedName>
        <fullName evidence="4">Uncharacterized protein</fullName>
    </submittedName>
</protein>
<dbReference type="Proteomes" id="UP000321085">
    <property type="component" value="Unassembled WGS sequence"/>
</dbReference>
<keyword evidence="1" id="KW-0677">Repeat</keyword>
<accession>A0A512C0N8</accession>
<evidence type="ECO:0000313" key="4">
    <source>
        <dbReference type="EMBL" id="GEO17765.1"/>
    </source>
</evidence>
<keyword evidence="2 3" id="KW-0802">TPR repeat</keyword>
<feature type="repeat" description="TPR" evidence="3">
    <location>
        <begin position="159"/>
        <end position="192"/>
    </location>
</feature>
<dbReference type="PROSITE" id="PS50293">
    <property type="entry name" value="TPR_REGION"/>
    <property type="match status" value="1"/>
</dbReference>
<reference evidence="4 5" key="1">
    <citation type="submission" date="2019-07" db="EMBL/GenBank/DDBJ databases">
        <title>Whole genome shotgun sequence of Microvirga aerophila NBRC 106136.</title>
        <authorList>
            <person name="Hosoyama A."/>
            <person name="Uohara A."/>
            <person name="Ohji S."/>
            <person name="Ichikawa N."/>
        </authorList>
    </citation>
    <scope>NUCLEOTIDE SEQUENCE [LARGE SCALE GENOMIC DNA]</scope>
    <source>
        <strain evidence="4 5">NBRC 106136</strain>
    </source>
</reference>
<dbReference type="InterPro" id="IPR019734">
    <property type="entry name" value="TPR_rpt"/>
</dbReference>
<dbReference type="InterPro" id="IPR050498">
    <property type="entry name" value="Ycf3"/>
</dbReference>
<evidence type="ECO:0000313" key="5">
    <source>
        <dbReference type="Proteomes" id="UP000321085"/>
    </source>
</evidence>
<name>A0A512C0N8_9HYPH</name>
<sequence length="351" mass="39011">MVAGSIQRQGDQVWVTAQLLDATTAAHIWSERWDRPLQDIFAVQSELAEQVTAKLAGHSGTIFVAGKDTAKCKRPENLSAYELYLLGTEAQQRGTKEGTEESLRLLKRSLEIDPKLARAWTALAWSYTLLRGWADDTAEWRQGRLDAARRAVELDPLDAEAHAALGTILGQAGDFAQAEAAFDKALSLNPNSVDILTFYAHWASTLGKPERGVEAAEKAIRLNPNLPVAALNTYSYTYFMAGRYEDVLRFLDRKPRETYRRTNFVFRAASLAALGQQEKARAEVAEALARYPRLTIESFAVLDPMWNGPERQRLIETMRQAGFPACAKAEERAGLSKPIELSECSPPRTAN</sequence>
<dbReference type="Pfam" id="PF00515">
    <property type="entry name" value="TPR_1"/>
    <property type="match status" value="1"/>
</dbReference>
<proteinExistence type="predicted"/>
<keyword evidence="5" id="KW-1185">Reference proteome</keyword>
<evidence type="ECO:0000256" key="1">
    <source>
        <dbReference type="ARBA" id="ARBA00022737"/>
    </source>
</evidence>